<evidence type="ECO:0000256" key="3">
    <source>
        <dbReference type="ARBA" id="ARBA00022989"/>
    </source>
</evidence>
<feature type="transmembrane region" description="Helical" evidence="7">
    <location>
        <begin position="119"/>
        <end position="138"/>
    </location>
</feature>
<feature type="transmembrane region" description="Helical" evidence="7">
    <location>
        <begin position="684"/>
        <end position="708"/>
    </location>
</feature>
<evidence type="ECO:0000256" key="7">
    <source>
        <dbReference type="SAM" id="Phobius"/>
    </source>
</evidence>
<feature type="compositionally biased region" description="Polar residues" evidence="6">
    <location>
        <begin position="1"/>
        <end position="19"/>
    </location>
</feature>
<protein>
    <recommendedName>
        <fullName evidence="10">Major facilitator superfamily (MFS) profile domain-containing protein</fullName>
    </recommendedName>
</protein>
<dbReference type="OrthoDB" id="194139at2759"/>
<feature type="transmembrane region" description="Helical" evidence="7">
    <location>
        <begin position="554"/>
        <end position="572"/>
    </location>
</feature>
<evidence type="ECO:0000256" key="4">
    <source>
        <dbReference type="ARBA" id="ARBA00023136"/>
    </source>
</evidence>
<feature type="transmembrane region" description="Helical" evidence="7">
    <location>
        <begin position="361"/>
        <end position="385"/>
    </location>
</feature>
<dbReference type="Gene3D" id="1.20.1250.20">
    <property type="entry name" value="MFS general substrate transporter like domains"/>
    <property type="match status" value="2"/>
</dbReference>
<keyword evidence="4 7" id="KW-0472">Membrane</keyword>
<dbReference type="InterPro" id="IPR036259">
    <property type="entry name" value="MFS_trans_sf"/>
</dbReference>
<feature type="transmembrane region" description="Helical" evidence="7">
    <location>
        <begin position="592"/>
        <end position="616"/>
    </location>
</feature>
<keyword evidence="9" id="KW-1185">Reference proteome</keyword>
<accession>N1RRP3</accession>
<sequence length="752" mass="80741">MENVQHGVTESTPLLQPNLNCDAPNRSPPKKNRADEWRAGWRRHLSQWSALYVCSLFILLVDVPNFLSEVPKLRMLELGLCRDYYAITDPSVIGHDGSVPEHLCKVHEIQSALAKMRGILGMIEGIPGLILAIPYGVLADSKGRRLVTGLSLLGFVLRDIWAFTVLYFHQIFSIRAVYAAPAFLVLGGGSTVISPMIMAIIAAAIPEASRTRAFFWVQVVLLITELIAPPLGAVLMKALGPHFAFLTAVPLEALAFVVLGFIPNTRSSDNVPSDVEGTEGDENQSANDETTNQNSSKVKILRTLSHLSDNIRQGVHTLGSHKSLLVGLLALVVAKMARPMLELILQYMSVRFGWPLAKTAFLLSIQAAGQILLFAVVLPQVNVWLINRMKTSSAANLALTRVSILFLVVGSLCMGLATAVPAFIIAFFGYTLGNGFSSALRSLLTTMVHPDHLSLLFTAIAVFEGISTIGASPLLGLSFSVGLDIGVVPSSPQQKQCHSDNVPSDVEGTEGDENQSANDETTNQNSSKVKILRTLSHLSDNIRQGVHTLGSHKSLLVGLLALVVAKMARPMLELILQYMSVRFGWPLAKTAFLLSIQAAGQILLFAVVLPQVNVWLINRMKTSSAANLALTRVSILFLVVGSLCMGLATAVPAFIIAFFGYTLGNGFSSALRSLLTTMVHPDHLSLLFTAIAVFEGISTIGASPLLGLSFSVGLDIGGMAVSLPFFVASVLYALTAVLLLTGMSTESCPTEA</sequence>
<feature type="transmembrane region" description="Helical" evidence="7">
    <location>
        <begin position="48"/>
        <end position="67"/>
    </location>
</feature>
<dbReference type="EMBL" id="KB726991">
    <property type="protein sequence ID" value="EMT64915.1"/>
    <property type="molecule type" value="Genomic_DNA"/>
</dbReference>
<dbReference type="HOGENOM" id="CLU_013756_2_2_1"/>
<proteinExistence type="predicted"/>
<evidence type="ECO:0000313" key="9">
    <source>
        <dbReference type="Proteomes" id="UP000016929"/>
    </source>
</evidence>
<dbReference type="PANTHER" id="PTHR23507:SF1">
    <property type="entry name" value="FI18259P1-RELATED"/>
    <property type="match status" value="1"/>
</dbReference>
<feature type="transmembrane region" description="Helical" evidence="7">
    <location>
        <begin position="178"/>
        <end position="201"/>
    </location>
</feature>
<feature type="region of interest" description="Disordered" evidence="6">
    <location>
        <begin position="491"/>
        <end position="526"/>
    </location>
</feature>
<keyword evidence="2 7" id="KW-0812">Transmembrane</keyword>
<keyword evidence="5" id="KW-0325">Glycoprotein</keyword>
<feature type="transmembrane region" description="Helical" evidence="7">
    <location>
        <begin position="323"/>
        <end position="341"/>
    </location>
</feature>
<evidence type="ECO:0000256" key="1">
    <source>
        <dbReference type="ARBA" id="ARBA00004141"/>
    </source>
</evidence>
<feature type="transmembrane region" description="Helical" evidence="7">
    <location>
        <begin position="636"/>
        <end position="664"/>
    </location>
</feature>
<dbReference type="AlphaFoldDB" id="N1RRP3"/>
<name>N1RRP3_FUSC4</name>
<feature type="compositionally biased region" description="Polar residues" evidence="6">
    <location>
        <begin position="514"/>
        <end position="526"/>
    </location>
</feature>
<evidence type="ECO:0000256" key="2">
    <source>
        <dbReference type="ARBA" id="ARBA00022692"/>
    </source>
</evidence>
<feature type="transmembrane region" description="Helical" evidence="7">
    <location>
        <begin position="150"/>
        <end position="172"/>
    </location>
</feature>
<feature type="region of interest" description="Disordered" evidence="6">
    <location>
        <begin position="1"/>
        <end position="34"/>
    </location>
</feature>
<feature type="transmembrane region" description="Helical" evidence="7">
    <location>
        <begin position="405"/>
        <end position="432"/>
    </location>
</feature>
<comment type="subcellular location">
    <subcellularLocation>
        <location evidence="1">Membrane</location>
        <topology evidence="1">Multi-pass membrane protein</topology>
    </subcellularLocation>
</comment>
<reference evidence="9" key="2">
    <citation type="journal article" date="2014" name="PLoS ONE">
        <title>Genome and Transcriptome Analysis of the Fungal Pathogen Fusarium oxysporum f. sp. cubense Causing Banana Vascular Wilt Disease.</title>
        <authorList>
            <person name="Guo L."/>
            <person name="Han L."/>
            <person name="Yang L."/>
            <person name="Zeng H."/>
            <person name="Fan D."/>
            <person name="Zhu Y."/>
            <person name="Feng Y."/>
            <person name="Wang G."/>
            <person name="Peng C."/>
            <person name="Jiang X."/>
            <person name="Zhou D."/>
            <person name="Ni P."/>
            <person name="Liang C."/>
            <person name="Liu L."/>
            <person name="Wang J."/>
            <person name="Mao C."/>
            <person name="Fang X."/>
            <person name="Peng M."/>
            <person name="Huang J."/>
        </authorList>
    </citation>
    <scope>NUCLEOTIDE SEQUENCE [LARGE SCALE GENOMIC DNA]</scope>
    <source>
        <strain evidence="9">race 4</strain>
    </source>
</reference>
<reference evidence="9" key="1">
    <citation type="submission" date="2012-09" db="EMBL/GenBank/DDBJ databases">
        <title>Genome sequencing and comparative transcriptomics of race 1 and race 4 of banana pathogen: Fusarium oxysporum f. sp. cubense.</title>
        <authorList>
            <person name="Fang X."/>
            <person name="Huang J."/>
        </authorList>
    </citation>
    <scope>NUCLEOTIDE SEQUENCE [LARGE SCALE GENOMIC DNA]</scope>
    <source>
        <strain evidence="9">race 4</strain>
    </source>
</reference>
<dbReference type="SUPFAM" id="SSF103473">
    <property type="entry name" value="MFS general substrate transporter"/>
    <property type="match status" value="2"/>
</dbReference>
<feature type="transmembrane region" description="Helical" evidence="7">
    <location>
        <begin position="720"/>
        <end position="740"/>
    </location>
</feature>
<dbReference type="InterPro" id="IPR011701">
    <property type="entry name" value="MFS"/>
</dbReference>
<feature type="region of interest" description="Disordered" evidence="6">
    <location>
        <begin position="269"/>
        <end position="295"/>
    </location>
</feature>
<dbReference type="PANTHER" id="PTHR23507">
    <property type="entry name" value="ZGC:174356"/>
    <property type="match status" value="1"/>
</dbReference>
<evidence type="ECO:0000256" key="6">
    <source>
        <dbReference type="SAM" id="MobiDB-lite"/>
    </source>
</evidence>
<evidence type="ECO:0000313" key="8">
    <source>
        <dbReference type="EMBL" id="EMT64915.1"/>
    </source>
</evidence>
<feature type="transmembrane region" description="Helical" evidence="7">
    <location>
        <begin position="213"/>
        <end position="236"/>
    </location>
</feature>
<evidence type="ECO:0000256" key="5">
    <source>
        <dbReference type="ARBA" id="ARBA00023180"/>
    </source>
</evidence>
<dbReference type="GO" id="GO:0016020">
    <property type="term" value="C:membrane"/>
    <property type="evidence" value="ECO:0007669"/>
    <property type="project" value="UniProtKB-SubCell"/>
</dbReference>
<dbReference type="GO" id="GO:0022857">
    <property type="term" value="F:transmembrane transporter activity"/>
    <property type="evidence" value="ECO:0007669"/>
    <property type="project" value="InterPro"/>
</dbReference>
<dbReference type="Proteomes" id="UP000016929">
    <property type="component" value="Unassembled WGS sequence"/>
</dbReference>
<keyword evidence="3 7" id="KW-1133">Transmembrane helix</keyword>
<feature type="transmembrane region" description="Helical" evidence="7">
    <location>
        <begin position="452"/>
        <end position="475"/>
    </location>
</feature>
<dbReference type="Pfam" id="PF07690">
    <property type="entry name" value="MFS_1"/>
    <property type="match status" value="1"/>
</dbReference>
<organism evidence="8 9">
    <name type="scientific">Fusarium oxysporum f. sp. cubense (strain race 4)</name>
    <name type="common">Panama disease fungus</name>
    <dbReference type="NCBI Taxonomy" id="2502994"/>
    <lineage>
        <taxon>Eukaryota</taxon>
        <taxon>Fungi</taxon>
        <taxon>Dikarya</taxon>
        <taxon>Ascomycota</taxon>
        <taxon>Pezizomycotina</taxon>
        <taxon>Sordariomycetes</taxon>
        <taxon>Hypocreomycetidae</taxon>
        <taxon>Hypocreales</taxon>
        <taxon>Nectriaceae</taxon>
        <taxon>Fusarium</taxon>
        <taxon>Fusarium oxysporum species complex</taxon>
    </lineage>
</organism>
<feature type="compositionally biased region" description="Polar residues" evidence="6">
    <location>
        <begin position="283"/>
        <end position="295"/>
    </location>
</feature>
<feature type="compositionally biased region" description="Polar residues" evidence="6">
    <location>
        <begin position="491"/>
        <end position="502"/>
    </location>
</feature>
<evidence type="ECO:0008006" key="10">
    <source>
        <dbReference type="Google" id="ProtNLM"/>
    </source>
</evidence>
<gene>
    <name evidence="8" type="ORF">FOC4_g10007616</name>
</gene>
<feature type="transmembrane region" description="Helical" evidence="7">
    <location>
        <begin position="242"/>
        <end position="262"/>
    </location>
</feature>